<gene>
    <name evidence="7" type="ORF">B0T11DRAFT_343498</name>
</gene>
<evidence type="ECO:0000256" key="6">
    <source>
        <dbReference type="SAM" id="MobiDB-lite"/>
    </source>
</evidence>
<dbReference type="EMBL" id="JAGPXD010000007">
    <property type="protein sequence ID" value="KAH7347294.1"/>
    <property type="molecule type" value="Genomic_DNA"/>
</dbReference>
<dbReference type="Proteomes" id="UP000813385">
    <property type="component" value="Unassembled WGS sequence"/>
</dbReference>
<evidence type="ECO:0000256" key="3">
    <source>
        <dbReference type="ARBA" id="ARBA00022827"/>
    </source>
</evidence>
<dbReference type="OrthoDB" id="66881at2759"/>
<evidence type="ECO:0000256" key="5">
    <source>
        <dbReference type="ARBA" id="ARBA00023002"/>
    </source>
</evidence>
<accession>A0A8K0T5Y3</accession>
<dbReference type="GO" id="GO:0004499">
    <property type="term" value="F:N,N-dimethylaniline monooxygenase activity"/>
    <property type="evidence" value="ECO:0007669"/>
    <property type="project" value="InterPro"/>
</dbReference>
<dbReference type="InterPro" id="IPR050346">
    <property type="entry name" value="FMO-like"/>
</dbReference>
<dbReference type="PANTHER" id="PTHR23023">
    <property type="entry name" value="DIMETHYLANILINE MONOOXYGENASE"/>
    <property type="match status" value="1"/>
</dbReference>
<comment type="similarity">
    <text evidence="1">Belongs to the FMO family.</text>
</comment>
<keyword evidence="7" id="KW-0503">Monooxygenase</keyword>
<reference evidence="7" key="1">
    <citation type="journal article" date="2021" name="Nat. Commun.">
        <title>Genetic determinants of endophytism in the Arabidopsis root mycobiome.</title>
        <authorList>
            <person name="Mesny F."/>
            <person name="Miyauchi S."/>
            <person name="Thiergart T."/>
            <person name="Pickel B."/>
            <person name="Atanasova L."/>
            <person name="Karlsson M."/>
            <person name="Huettel B."/>
            <person name="Barry K.W."/>
            <person name="Haridas S."/>
            <person name="Chen C."/>
            <person name="Bauer D."/>
            <person name="Andreopoulos W."/>
            <person name="Pangilinan J."/>
            <person name="LaButti K."/>
            <person name="Riley R."/>
            <person name="Lipzen A."/>
            <person name="Clum A."/>
            <person name="Drula E."/>
            <person name="Henrissat B."/>
            <person name="Kohler A."/>
            <person name="Grigoriev I.V."/>
            <person name="Martin F.M."/>
            <person name="Hacquard S."/>
        </authorList>
    </citation>
    <scope>NUCLEOTIDE SEQUENCE</scope>
    <source>
        <strain evidence="7">MPI-CAGE-AT-0016</strain>
    </source>
</reference>
<feature type="region of interest" description="Disordered" evidence="6">
    <location>
        <begin position="540"/>
        <end position="560"/>
    </location>
</feature>
<evidence type="ECO:0000256" key="1">
    <source>
        <dbReference type="ARBA" id="ARBA00009183"/>
    </source>
</evidence>
<dbReference type="InterPro" id="IPR036188">
    <property type="entry name" value="FAD/NAD-bd_sf"/>
</dbReference>
<dbReference type="GO" id="GO:0050660">
    <property type="term" value="F:flavin adenine dinucleotide binding"/>
    <property type="evidence" value="ECO:0007669"/>
    <property type="project" value="InterPro"/>
</dbReference>
<proteinExistence type="inferred from homology"/>
<name>A0A8K0T5Y3_9PEZI</name>
<organism evidence="7 8">
    <name type="scientific">Plectosphaerella cucumerina</name>
    <dbReference type="NCBI Taxonomy" id="40658"/>
    <lineage>
        <taxon>Eukaryota</taxon>
        <taxon>Fungi</taxon>
        <taxon>Dikarya</taxon>
        <taxon>Ascomycota</taxon>
        <taxon>Pezizomycotina</taxon>
        <taxon>Sordariomycetes</taxon>
        <taxon>Hypocreomycetidae</taxon>
        <taxon>Glomerellales</taxon>
        <taxon>Plectosphaerellaceae</taxon>
        <taxon>Plectosphaerella</taxon>
    </lineage>
</organism>
<evidence type="ECO:0000313" key="8">
    <source>
        <dbReference type="Proteomes" id="UP000813385"/>
    </source>
</evidence>
<keyword evidence="4" id="KW-0521">NADP</keyword>
<dbReference type="Pfam" id="PF00743">
    <property type="entry name" value="FMO-like"/>
    <property type="match status" value="1"/>
</dbReference>
<keyword evidence="8" id="KW-1185">Reference proteome</keyword>
<keyword evidence="3" id="KW-0274">FAD</keyword>
<dbReference type="GO" id="GO:0050661">
    <property type="term" value="F:NADP binding"/>
    <property type="evidence" value="ECO:0007669"/>
    <property type="project" value="InterPro"/>
</dbReference>
<keyword evidence="2" id="KW-0285">Flavoprotein</keyword>
<protein>
    <submittedName>
        <fullName evidence="7">Flavin-binding monooxygenase-like-domain-containing protein</fullName>
    </submittedName>
</protein>
<dbReference type="SUPFAM" id="SSF51905">
    <property type="entry name" value="FAD/NAD(P)-binding domain"/>
    <property type="match status" value="1"/>
</dbReference>
<dbReference type="InterPro" id="IPR000960">
    <property type="entry name" value="Flavin_mOase"/>
</dbReference>
<evidence type="ECO:0000313" key="7">
    <source>
        <dbReference type="EMBL" id="KAH7347294.1"/>
    </source>
</evidence>
<sequence length="560" mass="62665">MLTSPRAPGNDVCVVGAGLVGIVAVKNLREQGLNAIAFSQDEYVGGLWKTSSDGKKTTALHQTSANTSKQVNSFTDFPMPDEYATHPASADLGRYIDNYVQHFDLAKHIHLSEPVIRVFRDGTDENWLVTTRKTATGEETTQKFDRVVLATGMAQVKNEVNIKGAENFKGDLMHSREFKDPTKYKDKNVMVVGIGATGADTLVFLKQAGAARLYSSHRQRYWVLPRIVKGKGFDHGMSRRVGNIVRYIASCSTSLCTWLMGKGLAAAQAQAFPFLKDHPSMSKDREAPTVTSRVPFFSDYLPYYLRDGDIEDVCGVEEITGARSVKLTDGRVIDDLDAIILCTGYNYDVSLIDGKGDPCDPACAPDGFERIKAAPFAKPGKKFPRLFRGFVSEQYPESLAVLGHLIIMRPPFVLYDLTTMALAGLWSGSQPLPSADEMRQDIDKHYNFVVTSLQSAPMPHWGFRIDARETYRWLNQTAGTGLVEKVGGWGWEGWKFWWRERKLYSLLMDGVDTPAVYRLFDVGRGRKAWAGARAQIEKTNREVEEMGRKWEEEQKKTKQT</sequence>
<dbReference type="AlphaFoldDB" id="A0A8K0T5Y3"/>
<comment type="caution">
    <text evidence="7">The sequence shown here is derived from an EMBL/GenBank/DDBJ whole genome shotgun (WGS) entry which is preliminary data.</text>
</comment>
<evidence type="ECO:0000256" key="4">
    <source>
        <dbReference type="ARBA" id="ARBA00022857"/>
    </source>
</evidence>
<evidence type="ECO:0000256" key="2">
    <source>
        <dbReference type="ARBA" id="ARBA00022630"/>
    </source>
</evidence>
<keyword evidence="5" id="KW-0560">Oxidoreductase</keyword>
<dbReference type="PRINTS" id="PR00370">
    <property type="entry name" value="FMOXYGENASE"/>
</dbReference>
<dbReference type="Gene3D" id="3.50.50.60">
    <property type="entry name" value="FAD/NAD(P)-binding domain"/>
    <property type="match status" value="1"/>
</dbReference>
<dbReference type="InterPro" id="IPR020946">
    <property type="entry name" value="Flavin_mOase-like"/>
</dbReference>